<feature type="compositionally biased region" description="Basic and acidic residues" evidence="1">
    <location>
        <begin position="682"/>
        <end position="693"/>
    </location>
</feature>
<evidence type="ECO:0000313" key="4">
    <source>
        <dbReference type="Proteomes" id="UP000077521"/>
    </source>
</evidence>
<dbReference type="PROSITE" id="PS00028">
    <property type="entry name" value="ZINC_FINGER_C2H2_1"/>
    <property type="match status" value="1"/>
</dbReference>
<dbReference type="SUPFAM" id="SSF81383">
    <property type="entry name" value="F-box domain"/>
    <property type="match status" value="1"/>
</dbReference>
<feature type="compositionally biased region" description="Polar residues" evidence="1">
    <location>
        <begin position="938"/>
        <end position="947"/>
    </location>
</feature>
<reference evidence="3" key="2">
    <citation type="journal article" date="2019" name="IMA Fungus">
        <title>Genome sequencing and comparison of five Tilletia species to identify candidate genes for the detection of regulated species infecting wheat.</title>
        <authorList>
            <person name="Nguyen H.D.T."/>
            <person name="Sultana T."/>
            <person name="Kesanakurti P."/>
            <person name="Hambleton S."/>
        </authorList>
    </citation>
    <scope>NUCLEOTIDE SEQUENCE</scope>
    <source>
        <strain evidence="3">DAOMC 236416</strain>
    </source>
</reference>
<evidence type="ECO:0000313" key="3">
    <source>
        <dbReference type="EMBL" id="KAE8245251.1"/>
    </source>
</evidence>
<dbReference type="InterPro" id="IPR036047">
    <property type="entry name" value="F-box-like_dom_sf"/>
</dbReference>
<feature type="domain" description="C2H2-type" evidence="2">
    <location>
        <begin position="1105"/>
        <end position="1128"/>
    </location>
</feature>
<feature type="region of interest" description="Disordered" evidence="1">
    <location>
        <begin position="647"/>
        <end position="694"/>
    </location>
</feature>
<feature type="compositionally biased region" description="Low complexity" evidence="1">
    <location>
        <begin position="1048"/>
        <end position="1057"/>
    </location>
</feature>
<feature type="compositionally biased region" description="Polar residues" evidence="1">
    <location>
        <begin position="1"/>
        <end position="19"/>
    </location>
</feature>
<dbReference type="Proteomes" id="UP000077521">
    <property type="component" value="Unassembled WGS sequence"/>
</dbReference>
<evidence type="ECO:0000259" key="2">
    <source>
        <dbReference type="PROSITE" id="PS00028"/>
    </source>
</evidence>
<feature type="compositionally biased region" description="Basic and acidic residues" evidence="1">
    <location>
        <begin position="911"/>
        <end position="925"/>
    </location>
</feature>
<comment type="caution">
    <text evidence="3">The sequence shown here is derived from an EMBL/GenBank/DDBJ whole genome shotgun (WGS) entry which is preliminary data.</text>
</comment>
<feature type="region of interest" description="Disordered" evidence="1">
    <location>
        <begin position="819"/>
        <end position="1057"/>
    </location>
</feature>
<sequence>MAQVHRTLSLSTPSRPNTDNDGDSSMAILATAPANKRARYQSSIQHITHLLQRQDYDEVIRQASALLQSGLPPTEQAIALAHRSISYSDLGITHLATQDALASQALAEWNPRACLPVVKALTTAGLSGRAYAYIVKARTLLALELNMGYSLFISKQPQFHQHQHQQQHHLQQHGALTPPYSTASPTFAHSFSSSSSPPTENNLPLLRDLYELEARLRPSGFAAMPIELIQACLALIGDIRQTATCMRVSRQWKIAIQTCPRLWKDVELWKPHRLPARGYVIDEPECQLPPPRSTLLNAMYALRSAIRYTNGHVKSVSLDLRGSYRDSTAEQVWSMLASIAPQLDSLSLCIGWQDSHAKTNFSRILRSASKLSTLLIYYDAKPRKDPDDEFEPLRFSLLTDDPNPTPLRKVHLSIPECEVDFNTDVARRFAHVEDFALVRDVSEDVSITWVLAFLRAARLSLVKYQLSCPVSDAVWCPPGAKSAVKRGDPFIAPIILENLRELRADFSEWGTCAQAINTRFVMSNVRVAEVVSTVPDCLVGFCLFRVKTWSVTEVYDEKVADTALNYLLQLAPELEVLEMRTPVGWEGKSVLPGMLLENLTSLSQSVPVGASGYSAPLSRLRSLKFVNSTVTGRQLIELVKARLKFATVPAPPPTSGPRRGISYRPIEVDTPSPSPPSPPSITRRESNEDRDGGDAMQVDAQQRIHAEPILPPFRPILSIMLTDCVNQSSPLHFQPRLLKIIIKSDQDLRHPQDITSKPRESSACNSNLASMMIHLHLKVASETHISAEALTVLSDTTSESTLPSSANLHLHFPANREMNITFDNPTNKAPSIVPAATAQDQTNEEKGADQSERELKEQENASPAAVLRDCSTPSESVHLRDTDNNDLPATTASKQGEPNEGEEEVEDAEDRDGTADTKNKDEEKGGLSLRPRPPTKSKLGTSASASMSKGKRKRKEPNEGEEKVEDAEDGDGTADTKNKDEEKGGLSLRPRPPKKSKLGTSASASMSKGKRKRKEPNEGEEKVEDAEDGDGDMKKKEGEEGGLPPKESTSARTSSSLSADLVERIASFSTALREATLSTMQLLAEMYVQKMSNLLYKVDSDRFTCTVTGCGKIYGSPDAAILHVQMAHAPILAEVVEKEFHAAVQRVCTEPPYTSN</sequence>
<reference evidence="3" key="1">
    <citation type="submission" date="2016-04" db="EMBL/GenBank/DDBJ databases">
        <authorList>
            <person name="Nguyen H.D."/>
            <person name="Samba Siva P."/>
            <person name="Cullis J."/>
            <person name="Levesque C.A."/>
            <person name="Hambleton S."/>
        </authorList>
    </citation>
    <scope>NUCLEOTIDE SEQUENCE</scope>
    <source>
        <strain evidence="3">DAOMC 236416</strain>
    </source>
</reference>
<proteinExistence type="predicted"/>
<feature type="compositionally biased region" description="Acidic residues" evidence="1">
    <location>
        <begin position="962"/>
        <end position="972"/>
    </location>
</feature>
<organism evidence="3 4">
    <name type="scientific">Tilletia indica</name>
    <dbReference type="NCBI Taxonomy" id="43049"/>
    <lineage>
        <taxon>Eukaryota</taxon>
        <taxon>Fungi</taxon>
        <taxon>Dikarya</taxon>
        <taxon>Basidiomycota</taxon>
        <taxon>Ustilaginomycotina</taxon>
        <taxon>Exobasidiomycetes</taxon>
        <taxon>Tilletiales</taxon>
        <taxon>Tilletiaceae</taxon>
        <taxon>Tilletia</taxon>
    </lineage>
</organism>
<name>A0A8T8SQJ7_9BASI</name>
<dbReference type="EMBL" id="LWDF02000524">
    <property type="protein sequence ID" value="KAE8245251.1"/>
    <property type="molecule type" value="Genomic_DNA"/>
</dbReference>
<dbReference type="InterPro" id="IPR013087">
    <property type="entry name" value="Znf_C2H2_type"/>
</dbReference>
<accession>A0A8T8SQJ7</accession>
<feature type="compositionally biased region" description="Basic and acidic residues" evidence="1">
    <location>
        <begin position="974"/>
        <end position="984"/>
    </location>
</feature>
<feature type="compositionally biased region" description="Polar residues" evidence="1">
    <location>
        <begin position="885"/>
        <end position="894"/>
    </location>
</feature>
<evidence type="ECO:0000256" key="1">
    <source>
        <dbReference type="SAM" id="MobiDB-lite"/>
    </source>
</evidence>
<feature type="compositionally biased region" description="Basic and acidic residues" evidence="1">
    <location>
        <begin position="843"/>
        <end position="859"/>
    </location>
</feature>
<feature type="compositionally biased region" description="Acidic residues" evidence="1">
    <location>
        <begin position="1021"/>
        <end position="1030"/>
    </location>
</feature>
<dbReference type="AlphaFoldDB" id="A0A8T8SQJ7"/>
<keyword evidence="4" id="KW-1185">Reference proteome</keyword>
<feature type="region of interest" description="Disordered" evidence="1">
    <location>
        <begin position="1"/>
        <end position="25"/>
    </location>
</feature>
<protein>
    <recommendedName>
        <fullName evidence="2">C2H2-type domain-containing protein</fullName>
    </recommendedName>
</protein>
<gene>
    <name evidence="3" type="ORF">A4X13_0g6017</name>
</gene>
<feature type="compositionally biased region" description="Acidic residues" evidence="1">
    <location>
        <begin position="899"/>
        <end position="910"/>
    </location>
</feature>